<dbReference type="eggNOG" id="ENOG502RBCG">
    <property type="taxonomic scope" value="Eukaryota"/>
</dbReference>
<dbReference type="Proteomes" id="UP000016922">
    <property type="component" value="Unassembled WGS sequence"/>
</dbReference>
<dbReference type="EMBL" id="KE145362">
    <property type="protein sequence ID" value="EPE31336.1"/>
    <property type="molecule type" value="Genomic_DNA"/>
</dbReference>
<keyword evidence="1" id="KW-0808">Transferase</keyword>
<dbReference type="OrthoDB" id="506498at2759"/>
<accession>S3DH48</accession>
<dbReference type="KEGG" id="glz:GLAREA_12639"/>
<reference evidence="1 2" key="1">
    <citation type="journal article" date="2013" name="BMC Genomics">
        <title>Genomics-driven discovery of the pneumocandin biosynthetic gene cluster in the fungus Glarea lozoyensis.</title>
        <authorList>
            <person name="Chen L."/>
            <person name="Yue Q."/>
            <person name="Zhang X."/>
            <person name="Xiang M."/>
            <person name="Wang C."/>
            <person name="Li S."/>
            <person name="Che Y."/>
            <person name="Ortiz-Lopez F.J."/>
            <person name="Bills G.F."/>
            <person name="Liu X."/>
            <person name="An Z."/>
        </authorList>
    </citation>
    <scope>NUCLEOTIDE SEQUENCE [LARGE SCALE GENOMIC DNA]</scope>
    <source>
        <strain evidence="2">ATCC 20868 / MF5171</strain>
    </source>
</reference>
<dbReference type="HOGENOM" id="CLU_010595_10_2_1"/>
<dbReference type="PANTHER" id="PTHR43591">
    <property type="entry name" value="METHYLTRANSFERASE"/>
    <property type="match status" value="1"/>
</dbReference>
<keyword evidence="2" id="KW-1185">Reference proteome</keyword>
<dbReference type="PANTHER" id="PTHR43591:SF24">
    <property type="entry name" value="2-METHOXY-6-POLYPRENYL-1,4-BENZOQUINOL METHYLASE, MITOCHONDRIAL"/>
    <property type="match status" value="1"/>
</dbReference>
<dbReference type="GO" id="GO:0008168">
    <property type="term" value="F:methyltransferase activity"/>
    <property type="evidence" value="ECO:0007669"/>
    <property type="project" value="UniProtKB-KW"/>
</dbReference>
<dbReference type="Gene3D" id="3.40.50.150">
    <property type="entry name" value="Vaccinia Virus protein VP39"/>
    <property type="match status" value="1"/>
</dbReference>
<dbReference type="Pfam" id="PF13489">
    <property type="entry name" value="Methyltransf_23"/>
    <property type="match status" value="1"/>
</dbReference>
<dbReference type="GeneID" id="19471679"/>
<dbReference type="SUPFAM" id="SSF53335">
    <property type="entry name" value="S-adenosyl-L-methionine-dependent methyltransferases"/>
    <property type="match status" value="1"/>
</dbReference>
<organism evidence="1 2">
    <name type="scientific">Glarea lozoyensis (strain ATCC 20868 / MF5171)</name>
    <dbReference type="NCBI Taxonomy" id="1116229"/>
    <lineage>
        <taxon>Eukaryota</taxon>
        <taxon>Fungi</taxon>
        <taxon>Dikarya</taxon>
        <taxon>Ascomycota</taxon>
        <taxon>Pezizomycotina</taxon>
        <taxon>Leotiomycetes</taxon>
        <taxon>Helotiales</taxon>
        <taxon>Helotiaceae</taxon>
        <taxon>Glarea</taxon>
    </lineage>
</organism>
<dbReference type="InterPro" id="IPR029063">
    <property type="entry name" value="SAM-dependent_MTases_sf"/>
</dbReference>
<gene>
    <name evidence="1" type="ORF">GLAREA_12639</name>
</gene>
<sequence>MSRPRRVLDCGYGCGLWCTEVADAHPDCQTPDMTVMAIHNWICVLANMTVKVIGVDINPRQPDEVPDNLYLQLDDLNRRFTFSSHNFDLVHSHMMVSGIHTTRWTQYMRDMFRVTRPGGWCQMVEMYLHVQSDNGTLTDDHALRRWSDLYFESHEGLKDLRVPLRLPAMMREASFEHVEHRMVQLHTCAWSNDERDNAIGAANRENVQRMLSALAIYPFTERLGMAIQDVQLLVAQAKLEASNPAFKVTSSFPASRAKWSN</sequence>
<keyword evidence="1" id="KW-0489">Methyltransferase</keyword>
<evidence type="ECO:0000313" key="1">
    <source>
        <dbReference type="EMBL" id="EPE31336.1"/>
    </source>
</evidence>
<dbReference type="OMA" id="FPLYVCI"/>
<proteinExistence type="predicted"/>
<dbReference type="RefSeq" id="XP_008081611.1">
    <property type="nucleotide sequence ID" value="XM_008083420.1"/>
</dbReference>
<dbReference type="AlphaFoldDB" id="S3DH48"/>
<dbReference type="GO" id="GO:0032259">
    <property type="term" value="P:methylation"/>
    <property type="evidence" value="ECO:0007669"/>
    <property type="project" value="UniProtKB-KW"/>
</dbReference>
<name>S3DH48_GLAL2</name>
<evidence type="ECO:0000313" key="2">
    <source>
        <dbReference type="Proteomes" id="UP000016922"/>
    </source>
</evidence>
<protein>
    <submittedName>
        <fullName evidence="1">S-adenosyl-L-methionine-dependent methyltransferase</fullName>
    </submittedName>
</protein>